<evidence type="ECO:0000313" key="3">
    <source>
        <dbReference type="Proteomes" id="UP001497493"/>
    </source>
</evidence>
<evidence type="ECO:0000256" key="1">
    <source>
        <dbReference type="SAM" id="Phobius"/>
    </source>
</evidence>
<feature type="transmembrane region" description="Helical" evidence="1">
    <location>
        <begin position="12"/>
        <end position="33"/>
    </location>
</feature>
<keyword evidence="1" id="KW-1133">Transmembrane helix</keyword>
<organism evidence="2 3">
    <name type="scientific">Candidatus Methylocalor cossyra</name>
    <dbReference type="NCBI Taxonomy" id="3108543"/>
    <lineage>
        <taxon>Bacteria</taxon>
        <taxon>Pseudomonadati</taxon>
        <taxon>Pseudomonadota</taxon>
        <taxon>Gammaproteobacteria</taxon>
        <taxon>Methylococcales</taxon>
        <taxon>Methylococcaceae</taxon>
        <taxon>Candidatus Methylocalor</taxon>
    </lineage>
</organism>
<proteinExistence type="predicted"/>
<name>A0ABP1CB14_9GAMM</name>
<keyword evidence="1" id="KW-0812">Transmembrane</keyword>
<keyword evidence="3" id="KW-1185">Reference proteome</keyword>
<reference evidence="2 3" key="1">
    <citation type="submission" date="2024-04" db="EMBL/GenBank/DDBJ databases">
        <authorList>
            <person name="Cremers G."/>
        </authorList>
    </citation>
    <scope>NUCLEOTIDE SEQUENCE [LARGE SCALE GENOMIC DNA]</scope>
    <source>
        <strain evidence="2">MeCH1-AG</strain>
    </source>
</reference>
<protein>
    <submittedName>
        <fullName evidence="2">Uncharacterized protein</fullName>
    </submittedName>
</protein>
<gene>
    <name evidence="2" type="ORF">MECH1_V1_2535</name>
</gene>
<dbReference type="Proteomes" id="UP001497493">
    <property type="component" value="Chromosome"/>
</dbReference>
<evidence type="ECO:0000313" key="2">
    <source>
        <dbReference type="EMBL" id="CAL1241311.1"/>
    </source>
</evidence>
<accession>A0ABP1CB14</accession>
<keyword evidence="1" id="KW-0472">Membrane</keyword>
<sequence>MLTPGQTMSIAYALTAGATVSLVSLSGAFVLWLPPERREHLVPNLVALAVAREICLNRPPSCG</sequence>
<dbReference type="EMBL" id="OZ026884">
    <property type="protein sequence ID" value="CAL1241311.1"/>
    <property type="molecule type" value="Genomic_DNA"/>
</dbReference>